<evidence type="ECO:0000256" key="4">
    <source>
        <dbReference type="ARBA" id="ARBA00022741"/>
    </source>
</evidence>
<dbReference type="PANTHER" id="PTHR30121">
    <property type="entry name" value="UNCHARACTERIZED PROTEIN YJGR-RELATED"/>
    <property type="match status" value="1"/>
</dbReference>
<dbReference type="InterPro" id="IPR027417">
    <property type="entry name" value="P-loop_NTPase"/>
</dbReference>
<feature type="transmembrane region" description="Helical" evidence="9">
    <location>
        <begin position="12"/>
        <end position="45"/>
    </location>
</feature>
<name>A0A366I3H6_9GAMM</name>
<evidence type="ECO:0000256" key="2">
    <source>
        <dbReference type="ARBA" id="ARBA00006512"/>
    </source>
</evidence>
<keyword evidence="6 9" id="KW-1133">Transmembrane helix</keyword>
<dbReference type="InterPro" id="IPR018145">
    <property type="entry name" value="CagE_TrbE_VirB_cntrl_dom"/>
</dbReference>
<evidence type="ECO:0000256" key="5">
    <source>
        <dbReference type="ARBA" id="ARBA00022840"/>
    </source>
</evidence>
<dbReference type="SUPFAM" id="SSF52540">
    <property type="entry name" value="P-loop containing nucleoside triphosphate hydrolases"/>
    <property type="match status" value="1"/>
</dbReference>
<protein>
    <submittedName>
        <fullName evidence="12">Type IV secretion system protein VirB4</fullName>
    </submittedName>
</protein>
<dbReference type="Gene3D" id="3.40.50.300">
    <property type="entry name" value="P-loop containing nucleotide triphosphate hydrolases"/>
    <property type="match status" value="1"/>
</dbReference>
<evidence type="ECO:0000259" key="11">
    <source>
        <dbReference type="Pfam" id="PF19044"/>
    </source>
</evidence>
<dbReference type="InterPro" id="IPR007792">
    <property type="entry name" value="T4SS_VirB3/TrbD/AvhB"/>
</dbReference>
<sequence length="915" mass="104138">MTTLNKALTRPAAIMGIPLVPFVIVSGTLVLLSVYLSYYLALLLIPAWIEMKSKARTDIHYFGLLWLAFKTRGRFATNRHYGANAMLANRYDAVDVSEFTKKMKLNERITLDKYIPYSSHIHPQVIRNRHGDLVATWELAGVVFECEDEHHLTFLATHLNNVIRSYEGLPVTFYIHRIREQYRDAFEAHSGIPFADEVSARYYRPIKDKPFWRHRLFFTVCYAPFSRLEKKAMKRQPVGKRHAALDDALKAMLEHQEALTSALSRYMATPLGVYEENGRVYSSQLAFYHRLLTGKWQKVAVTHSPFYDTLSTPDVFFSTDTAECQTVDGSRFFRSLEIKDYSPQTHTGLLDALLYAKSEYVLTQSFTCMARDEAQNHIRLAEKRLNSADDDAISQREELIVLRDLLQSGHISCGKYHFSLLVSSNSADRVVKDTNALAQPFADLGIMTSLSTLSLPAAYLAQLPGVYTLRPRLVAVSSQNFADMASLHNFHPHKRDGNPWGEAIAILTSPGGGGYYLNLHDSQAGRDDFNEKTPGNTAIIGKTGSGKTLLMTMMQQLMQKYRNPATFAVSATIKRLTTVYFDKDRAAEMSIRQMGGRYFRIRTGVPSGFNPFSLAPSRRNISFIKRLVRMLCRRNGKPLDPRDEERISTAVDTIMLDYPPEYRRYGITRLLEVLPEPPTKDARTNGLRIRLKQWAQGGEFGWVFDNEEDTFTISDIDNFGIDGTEFLDDDDIRGPITFYLLYRVTSLLDGRRLVMFMDEFWKWLADVEFSRFSLNMLKVIRKLNGIFIPATQSPDEIVKHPIAPAIIEQCGTQIFLANPKASQADYVEKMKVPESVYDIVRNLDPGEHYMVVLKTPLRAGETRPFVSMAKMDLSGLGKITKLLSGSEDNLKIFDALYQDGMKHEEWKASFLKQAI</sequence>
<evidence type="ECO:0000256" key="9">
    <source>
        <dbReference type="SAM" id="Phobius"/>
    </source>
</evidence>
<dbReference type="AlphaFoldDB" id="A0A366I3H6"/>
<feature type="domain" description="CagE TrbE VirB component of type IV transporter system central" evidence="10">
    <location>
        <begin position="271"/>
        <end position="472"/>
    </location>
</feature>
<evidence type="ECO:0000256" key="8">
    <source>
        <dbReference type="SAM" id="Coils"/>
    </source>
</evidence>
<proteinExistence type="inferred from homology"/>
<dbReference type="GO" id="GO:0016020">
    <property type="term" value="C:membrane"/>
    <property type="evidence" value="ECO:0007669"/>
    <property type="project" value="UniProtKB-SubCell"/>
</dbReference>
<dbReference type="InterPro" id="IPR051162">
    <property type="entry name" value="T4SS_component"/>
</dbReference>
<gene>
    <name evidence="12" type="ORF">DES54_12840</name>
</gene>
<dbReference type="RefSeq" id="WP_113867802.1">
    <property type="nucleotide sequence ID" value="NZ_AGJP01000001.1"/>
</dbReference>
<evidence type="ECO:0000256" key="1">
    <source>
        <dbReference type="ARBA" id="ARBA00004370"/>
    </source>
</evidence>
<keyword evidence="7 9" id="KW-0472">Membrane</keyword>
<evidence type="ECO:0000256" key="7">
    <source>
        <dbReference type="ARBA" id="ARBA00023136"/>
    </source>
</evidence>
<evidence type="ECO:0000313" key="13">
    <source>
        <dbReference type="Proteomes" id="UP000253046"/>
    </source>
</evidence>
<evidence type="ECO:0000259" key="10">
    <source>
        <dbReference type="Pfam" id="PF03135"/>
    </source>
</evidence>
<dbReference type="Pfam" id="PF19044">
    <property type="entry name" value="P-loop_TraG"/>
    <property type="match status" value="1"/>
</dbReference>
<evidence type="ECO:0000313" key="12">
    <source>
        <dbReference type="EMBL" id="RBP60988.1"/>
    </source>
</evidence>
<dbReference type="Pfam" id="PF03135">
    <property type="entry name" value="CagE_TrbE_VirB"/>
    <property type="match status" value="1"/>
</dbReference>
<dbReference type="PANTHER" id="PTHR30121:SF12">
    <property type="entry name" value="TYPE IV SECRETION SYSTEM PROTEIN CAGE"/>
    <property type="match status" value="1"/>
</dbReference>
<dbReference type="OrthoDB" id="9816422at2"/>
<keyword evidence="13" id="KW-1185">Reference proteome</keyword>
<comment type="caution">
    <text evidence="12">The sequence shown here is derived from an EMBL/GenBank/DDBJ whole genome shotgun (WGS) entry which is preliminary data.</text>
</comment>
<dbReference type="Proteomes" id="UP000253046">
    <property type="component" value="Unassembled WGS sequence"/>
</dbReference>
<dbReference type="Pfam" id="PF05101">
    <property type="entry name" value="VirB3"/>
    <property type="match status" value="1"/>
</dbReference>
<feature type="coiled-coil region" evidence="8">
    <location>
        <begin position="371"/>
        <end position="398"/>
    </location>
</feature>
<dbReference type="EMBL" id="QNRY01000028">
    <property type="protein sequence ID" value="RBP60988.1"/>
    <property type="molecule type" value="Genomic_DNA"/>
</dbReference>
<accession>A0A366I3H6</accession>
<comment type="subcellular location">
    <subcellularLocation>
        <location evidence="1">Membrane</location>
    </subcellularLocation>
</comment>
<keyword evidence="8" id="KW-0175">Coiled coil</keyword>
<keyword evidence="4" id="KW-0547">Nucleotide-binding</keyword>
<keyword evidence="5" id="KW-0067">ATP-binding</keyword>
<organism evidence="12 13">
    <name type="scientific">Brenneria salicis ATCC 15712 = DSM 30166</name>
    <dbReference type="NCBI Taxonomy" id="714314"/>
    <lineage>
        <taxon>Bacteria</taxon>
        <taxon>Pseudomonadati</taxon>
        <taxon>Pseudomonadota</taxon>
        <taxon>Gammaproteobacteria</taxon>
        <taxon>Enterobacterales</taxon>
        <taxon>Pectobacteriaceae</taxon>
        <taxon>Brenneria</taxon>
    </lineage>
</organism>
<dbReference type="Gene3D" id="1.10.8.730">
    <property type="match status" value="1"/>
</dbReference>
<feature type="domain" description="TraG P-loop" evidence="11">
    <location>
        <begin position="535"/>
        <end position="820"/>
    </location>
</feature>
<comment type="similarity">
    <text evidence="2">Belongs to the TrbE/VirB4 family.</text>
</comment>
<keyword evidence="3 9" id="KW-0812">Transmembrane</keyword>
<evidence type="ECO:0000256" key="3">
    <source>
        <dbReference type="ARBA" id="ARBA00022692"/>
    </source>
</evidence>
<dbReference type="GO" id="GO:0005524">
    <property type="term" value="F:ATP binding"/>
    <property type="evidence" value="ECO:0007669"/>
    <property type="project" value="UniProtKB-KW"/>
</dbReference>
<dbReference type="InterPro" id="IPR043964">
    <property type="entry name" value="P-loop_TraG"/>
</dbReference>
<reference evidence="12 13" key="1">
    <citation type="submission" date="2018-06" db="EMBL/GenBank/DDBJ databases">
        <title>Genomic Encyclopedia of Type Strains, Phase IV (KMG-IV): sequencing the most valuable type-strain genomes for metagenomic binning, comparative biology and taxonomic classification.</title>
        <authorList>
            <person name="Goeker M."/>
        </authorList>
    </citation>
    <scope>NUCLEOTIDE SEQUENCE [LARGE SCALE GENOMIC DNA]</scope>
    <source>
        <strain evidence="12 13">DSM 30166</strain>
    </source>
</reference>
<dbReference type="CDD" id="cd01127">
    <property type="entry name" value="TrwB_TraG_TraD_VirD4"/>
    <property type="match status" value="1"/>
</dbReference>
<evidence type="ECO:0000256" key="6">
    <source>
        <dbReference type="ARBA" id="ARBA00022989"/>
    </source>
</evidence>